<name>A0A3S3ZKR4_9NOCA</name>
<dbReference type="Proteomes" id="UP000283479">
    <property type="component" value="Unassembled WGS sequence"/>
</dbReference>
<gene>
    <name evidence="1" type="ORF">EGT50_09720</name>
</gene>
<protein>
    <submittedName>
        <fullName evidence="1">Uncharacterized protein</fullName>
    </submittedName>
</protein>
<dbReference type="AlphaFoldDB" id="A0A3S3ZKR4"/>
<comment type="caution">
    <text evidence="1">The sequence shown here is derived from an EMBL/GenBank/DDBJ whole genome shotgun (WGS) entry which is preliminary data.</text>
</comment>
<keyword evidence="2" id="KW-1185">Reference proteome</keyword>
<reference evidence="1 2" key="1">
    <citation type="submission" date="2018-11" db="EMBL/GenBank/DDBJ databases">
        <title>Rhodococcus spongicola sp. nov. and Rhodococcus xishaensis sp. nov. from marine sponges.</title>
        <authorList>
            <person name="Li L."/>
            <person name="Lin H.W."/>
        </authorList>
    </citation>
    <scope>NUCLEOTIDE SEQUENCE [LARGE SCALE GENOMIC DNA]</scope>
    <source>
        <strain evidence="1 2">LHW51113</strain>
    </source>
</reference>
<evidence type="ECO:0000313" key="1">
    <source>
        <dbReference type="EMBL" id="RVW02981.1"/>
    </source>
</evidence>
<accession>A0A3S3ZKR4</accession>
<organism evidence="1 2">
    <name type="scientific">Rhodococcus xishaensis</name>
    <dbReference type="NCBI Taxonomy" id="2487364"/>
    <lineage>
        <taxon>Bacteria</taxon>
        <taxon>Bacillati</taxon>
        <taxon>Actinomycetota</taxon>
        <taxon>Actinomycetes</taxon>
        <taxon>Mycobacteriales</taxon>
        <taxon>Nocardiaceae</taxon>
        <taxon>Rhodococcus</taxon>
    </lineage>
</organism>
<evidence type="ECO:0000313" key="2">
    <source>
        <dbReference type="Proteomes" id="UP000283479"/>
    </source>
</evidence>
<proteinExistence type="predicted"/>
<dbReference type="EMBL" id="RKLO01000003">
    <property type="protein sequence ID" value="RVW02981.1"/>
    <property type="molecule type" value="Genomic_DNA"/>
</dbReference>
<sequence length="76" mass="8948">MHPVGQCQKESHDQLIRSRFRSDLLPQLRRAVHGEEVRIVDMDMMGMDMDMMEMGQMWMMHLQQMGLIPPMDMSSP</sequence>